<keyword evidence="2" id="KW-1185">Reference proteome</keyword>
<reference evidence="1 2" key="1">
    <citation type="submission" date="2021-06" db="EMBL/GenBank/DDBJ databases">
        <title>Caerostris extrusa draft genome.</title>
        <authorList>
            <person name="Kono N."/>
            <person name="Arakawa K."/>
        </authorList>
    </citation>
    <scope>NUCLEOTIDE SEQUENCE [LARGE SCALE GENOMIC DNA]</scope>
</reference>
<dbReference type="AlphaFoldDB" id="A0AAV4SIH7"/>
<sequence>MQLIRKDRFRYPPLPNITTTASILVSFSGERKNPNDNAFSWDCVANPKLISYLYTLVAPIKSFLQPIRGKCCD</sequence>
<comment type="caution">
    <text evidence="1">The sequence shown here is derived from an EMBL/GenBank/DDBJ whole genome shotgun (WGS) entry which is preliminary data.</text>
</comment>
<evidence type="ECO:0000313" key="1">
    <source>
        <dbReference type="EMBL" id="GIY32991.1"/>
    </source>
</evidence>
<proteinExistence type="predicted"/>
<dbReference type="Proteomes" id="UP001054945">
    <property type="component" value="Unassembled WGS sequence"/>
</dbReference>
<organism evidence="1 2">
    <name type="scientific">Caerostris extrusa</name>
    <name type="common">Bark spider</name>
    <name type="synonym">Caerostris bankana</name>
    <dbReference type="NCBI Taxonomy" id="172846"/>
    <lineage>
        <taxon>Eukaryota</taxon>
        <taxon>Metazoa</taxon>
        <taxon>Ecdysozoa</taxon>
        <taxon>Arthropoda</taxon>
        <taxon>Chelicerata</taxon>
        <taxon>Arachnida</taxon>
        <taxon>Araneae</taxon>
        <taxon>Araneomorphae</taxon>
        <taxon>Entelegynae</taxon>
        <taxon>Araneoidea</taxon>
        <taxon>Araneidae</taxon>
        <taxon>Caerostris</taxon>
    </lineage>
</organism>
<gene>
    <name evidence="1" type="ORF">CEXT_416951</name>
</gene>
<accession>A0AAV4SIH7</accession>
<dbReference type="EMBL" id="BPLR01009575">
    <property type="protein sequence ID" value="GIY32991.1"/>
    <property type="molecule type" value="Genomic_DNA"/>
</dbReference>
<name>A0AAV4SIH7_CAEEX</name>
<evidence type="ECO:0000313" key="2">
    <source>
        <dbReference type="Proteomes" id="UP001054945"/>
    </source>
</evidence>
<protein>
    <submittedName>
        <fullName evidence="1">Uncharacterized protein</fullName>
    </submittedName>
</protein>